<dbReference type="RefSeq" id="WP_078817874.1">
    <property type="nucleotide sequence ID" value="NZ_FUYJ01000005.1"/>
</dbReference>
<organism evidence="6 7">
    <name type="scientific">Sporosarcina newyorkensis</name>
    <dbReference type="NCBI Taxonomy" id="759851"/>
    <lineage>
        <taxon>Bacteria</taxon>
        <taxon>Bacillati</taxon>
        <taxon>Bacillota</taxon>
        <taxon>Bacilli</taxon>
        <taxon>Bacillales</taxon>
        <taxon>Caryophanaceae</taxon>
        <taxon>Sporosarcina</taxon>
    </lineage>
</organism>
<feature type="transmembrane region" description="Helical" evidence="4">
    <location>
        <begin position="6"/>
        <end position="23"/>
    </location>
</feature>
<protein>
    <submittedName>
        <fullName evidence="6">Thioredoxin</fullName>
    </submittedName>
</protein>
<dbReference type="CDD" id="cd02947">
    <property type="entry name" value="TRX_family"/>
    <property type="match status" value="1"/>
</dbReference>
<keyword evidence="4" id="KW-0472">Membrane</keyword>
<dbReference type="Proteomes" id="UP000190042">
    <property type="component" value="Unassembled WGS sequence"/>
</dbReference>
<proteinExistence type="inferred from homology"/>
<dbReference type="AlphaFoldDB" id="A0A1T4YH02"/>
<evidence type="ECO:0000256" key="3">
    <source>
        <dbReference type="ARBA" id="ARBA00023284"/>
    </source>
</evidence>
<dbReference type="PANTHER" id="PTHR45663">
    <property type="entry name" value="GEO12009P1"/>
    <property type="match status" value="1"/>
</dbReference>
<sequence length="157" mass="17902">MKKLLAIGGIIVVIFVLIVVLNNQSNKKKLADNPYGTNDLKQSTIDLLSDKNYQNIALPDDVAKKIESGDPTTVYFFSPECSFCQEMTPRLMPIADEYDAHVYQYNMLEFEDQAKSRYSVESWPTLVHYKDGKEQGRMSGAQPDENIKAFFDEFESN</sequence>
<dbReference type="PANTHER" id="PTHR45663:SF11">
    <property type="entry name" value="GEO12009P1"/>
    <property type="match status" value="1"/>
</dbReference>
<dbReference type="EMBL" id="FUYJ01000005">
    <property type="protein sequence ID" value="SKB01112.1"/>
    <property type="molecule type" value="Genomic_DNA"/>
</dbReference>
<keyword evidence="4" id="KW-1133">Transmembrane helix</keyword>
<comment type="similarity">
    <text evidence="1">Belongs to the thioredoxin family.</text>
</comment>
<evidence type="ECO:0000256" key="1">
    <source>
        <dbReference type="ARBA" id="ARBA00008987"/>
    </source>
</evidence>
<keyword evidence="3" id="KW-0676">Redox-active center</keyword>
<evidence type="ECO:0000313" key="6">
    <source>
        <dbReference type="EMBL" id="SKB01112.1"/>
    </source>
</evidence>
<feature type="domain" description="Thioredoxin" evidence="5">
    <location>
        <begin position="47"/>
        <end position="156"/>
    </location>
</feature>
<dbReference type="SUPFAM" id="SSF52833">
    <property type="entry name" value="Thioredoxin-like"/>
    <property type="match status" value="1"/>
</dbReference>
<keyword evidence="2" id="KW-1015">Disulfide bond</keyword>
<accession>A0A1T4YH02</accession>
<dbReference type="InterPro" id="IPR013766">
    <property type="entry name" value="Thioredoxin_domain"/>
</dbReference>
<dbReference type="InterPro" id="IPR036249">
    <property type="entry name" value="Thioredoxin-like_sf"/>
</dbReference>
<evidence type="ECO:0000256" key="2">
    <source>
        <dbReference type="ARBA" id="ARBA00023157"/>
    </source>
</evidence>
<keyword evidence="4" id="KW-0812">Transmembrane</keyword>
<name>A0A1T4YH02_9BACL</name>
<dbReference type="PROSITE" id="PS51352">
    <property type="entry name" value="THIOREDOXIN_2"/>
    <property type="match status" value="1"/>
</dbReference>
<evidence type="ECO:0000256" key="4">
    <source>
        <dbReference type="SAM" id="Phobius"/>
    </source>
</evidence>
<gene>
    <name evidence="6" type="ORF">SAMN04244570_2596</name>
</gene>
<evidence type="ECO:0000313" key="7">
    <source>
        <dbReference type="Proteomes" id="UP000190042"/>
    </source>
</evidence>
<evidence type="ECO:0000259" key="5">
    <source>
        <dbReference type="PROSITE" id="PS51352"/>
    </source>
</evidence>
<dbReference type="GO" id="GO:0005737">
    <property type="term" value="C:cytoplasm"/>
    <property type="evidence" value="ECO:0007669"/>
    <property type="project" value="TreeGrafter"/>
</dbReference>
<reference evidence="7" key="1">
    <citation type="submission" date="2017-02" db="EMBL/GenBank/DDBJ databases">
        <authorList>
            <person name="Varghese N."/>
            <person name="Submissions S."/>
        </authorList>
    </citation>
    <scope>NUCLEOTIDE SEQUENCE [LARGE SCALE GENOMIC DNA]</scope>
    <source>
        <strain evidence="7">DSM 23966</strain>
    </source>
</reference>
<dbReference type="GO" id="GO:0015035">
    <property type="term" value="F:protein-disulfide reductase activity"/>
    <property type="evidence" value="ECO:0007669"/>
    <property type="project" value="TreeGrafter"/>
</dbReference>
<keyword evidence="7" id="KW-1185">Reference proteome</keyword>
<dbReference type="Gene3D" id="3.40.30.10">
    <property type="entry name" value="Glutaredoxin"/>
    <property type="match status" value="1"/>
</dbReference>
<dbReference type="Pfam" id="PF00085">
    <property type="entry name" value="Thioredoxin"/>
    <property type="match status" value="1"/>
</dbReference>